<evidence type="ECO:0008006" key="3">
    <source>
        <dbReference type="Google" id="ProtNLM"/>
    </source>
</evidence>
<evidence type="ECO:0000313" key="1">
    <source>
        <dbReference type="EMBL" id="MST32796.1"/>
    </source>
</evidence>
<accession>A0ABW9QTF0</accession>
<dbReference type="Proteomes" id="UP000437736">
    <property type="component" value="Unassembled WGS sequence"/>
</dbReference>
<reference evidence="1 2" key="1">
    <citation type="submission" date="2019-11" db="EMBL/GenBank/DDBJ databases">
        <title>Acidiferrimicrobium australis gen. nov., sp. nov., an acidophilic and obligately heterotrophic, member of the Actinobacteria that catalyses dissimilatory oxido- reduction of iron isolated from metal-rich acidic water in Chile.</title>
        <authorList>
            <person name="Gonzalez D."/>
            <person name="Huber K."/>
            <person name="Hedrich S."/>
            <person name="Rojas-Villalobos C."/>
            <person name="Quatrini R."/>
            <person name="Dinamarca M.A."/>
            <person name="Schwarz A."/>
            <person name="Canales C."/>
            <person name="Nancucheo I."/>
        </authorList>
    </citation>
    <scope>NUCLEOTIDE SEQUENCE [LARGE SCALE GENOMIC DNA]</scope>
    <source>
        <strain evidence="1 2">USS-CCA1</strain>
    </source>
</reference>
<evidence type="ECO:0000313" key="2">
    <source>
        <dbReference type="Proteomes" id="UP000437736"/>
    </source>
</evidence>
<sequence length="64" mass="6992">MRLAPTEIGRRLVATVTERRRATIARLLVSTFPEDAWLFAVSLQKLAAASGEPPSQDWGAVVDV</sequence>
<protein>
    <recommendedName>
        <fullName evidence="3">MarR family transcriptional regulator</fullName>
    </recommendedName>
</protein>
<organism evidence="1 2">
    <name type="scientific">Acidiferrimicrobium australe</name>
    <dbReference type="NCBI Taxonomy" id="2664430"/>
    <lineage>
        <taxon>Bacteria</taxon>
        <taxon>Bacillati</taxon>
        <taxon>Actinomycetota</taxon>
        <taxon>Acidimicrobiia</taxon>
        <taxon>Acidimicrobiales</taxon>
        <taxon>Acidimicrobiaceae</taxon>
        <taxon>Acidiferrimicrobium</taxon>
    </lineage>
</organism>
<gene>
    <name evidence="1" type="ORF">GHK86_08685</name>
</gene>
<name>A0ABW9QTF0_9ACTN</name>
<dbReference type="EMBL" id="WJHE01000391">
    <property type="protein sequence ID" value="MST32796.1"/>
    <property type="molecule type" value="Genomic_DNA"/>
</dbReference>
<proteinExistence type="predicted"/>
<keyword evidence="2" id="KW-1185">Reference proteome</keyword>
<comment type="caution">
    <text evidence="1">The sequence shown here is derived from an EMBL/GenBank/DDBJ whole genome shotgun (WGS) entry which is preliminary data.</text>
</comment>